<evidence type="ECO:0000313" key="1">
    <source>
        <dbReference type="EMBL" id="KAK4258159.1"/>
    </source>
</evidence>
<keyword evidence="2" id="KW-1185">Reference proteome</keyword>
<evidence type="ECO:0000313" key="2">
    <source>
        <dbReference type="Proteomes" id="UP001293593"/>
    </source>
</evidence>
<comment type="caution">
    <text evidence="1">The sequence shown here is derived from an EMBL/GenBank/DDBJ whole genome shotgun (WGS) entry which is preliminary data.</text>
</comment>
<proteinExistence type="predicted"/>
<reference evidence="1" key="1">
    <citation type="submission" date="2023-10" db="EMBL/GenBank/DDBJ databases">
        <title>Chromosome-level genome of the transformable northern wattle, Acacia crassicarpa.</title>
        <authorList>
            <person name="Massaro I."/>
            <person name="Sinha N.R."/>
            <person name="Poethig S."/>
            <person name="Leichty A.R."/>
        </authorList>
    </citation>
    <scope>NUCLEOTIDE SEQUENCE</scope>
    <source>
        <strain evidence="1">Acra3RX</strain>
        <tissue evidence="1">Leaf</tissue>
    </source>
</reference>
<name>A0AAE1MAP7_9FABA</name>
<dbReference type="EMBL" id="JAWXYG010000012">
    <property type="protein sequence ID" value="KAK4258159.1"/>
    <property type="molecule type" value="Genomic_DNA"/>
</dbReference>
<organism evidence="1 2">
    <name type="scientific">Acacia crassicarpa</name>
    <name type="common">northern wattle</name>
    <dbReference type="NCBI Taxonomy" id="499986"/>
    <lineage>
        <taxon>Eukaryota</taxon>
        <taxon>Viridiplantae</taxon>
        <taxon>Streptophyta</taxon>
        <taxon>Embryophyta</taxon>
        <taxon>Tracheophyta</taxon>
        <taxon>Spermatophyta</taxon>
        <taxon>Magnoliopsida</taxon>
        <taxon>eudicotyledons</taxon>
        <taxon>Gunneridae</taxon>
        <taxon>Pentapetalae</taxon>
        <taxon>rosids</taxon>
        <taxon>fabids</taxon>
        <taxon>Fabales</taxon>
        <taxon>Fabaceae</taxon>
        <taxon>Caesalpinioideae</taxon>
        <taxon>mimosoid clade</taxon>
        <taxon>Acacieae</taxon>
        <taxon>Acacia</taxon>
    </lineage>
</organism>
<protein>
    <submittedName>
        <fullName evidence="1">Uncharacterized protein</fullName>
    </submittedName>
</protein>
<dbReference type="Proteomes" id="UP001293593">
    <property type="component" value="Unassembled WGS sequence"/>
</dbReference>
<accession>A0AAE1MAP7</accession>
<sequence>MLCTLYQKQRVIGFVITLHSTSQKLKIVQQLAELGMLEQFLVLKQGMWQWMDARIPPCACCDYFSCLSSTL</sequence>
<dbReference type="AlphaFoldDB" id="A0AAE1MAP7"/>
<gene>
    <name evidence="1" type="ORF">QN277_007641</name>
</gene>